<organism evidence="1 2">
    <name type="scientific">Tardiphaga robiniae</name>
    <dbReference type="NCBI Taxonomy" id="943830"/>
    <lineage>
        <taxon>Bacteria</taxon>
        <taxon>Pseudomonadati</taxon>
        <taxon>Pseudomonadota</taxon>
        <taxon>Alphaproteobacteria</taxon>
        <taxon>Hyphomicrobiales</taxon>
        <taxon>Nitrobacteraceae</taxon>
        <taxon>Tardiphaga</taxon>
    </lineage>
</organism>
<reference evidence="2" key="1">
    <citation type="journal article" date="2020" name="Mol. Plant Microbe">
        <title>Rhizobial microsymbionts of the narrowly endemic Oxytropis species growing in Kamchatka are characterized by significant genetic diversity and possess a set of genes that are associated with T3SS and T6SS secretion systems and can affect the development of symbiosis.</title>
        <authorList>
            <person name="Safronova V."/>
            <person name="Guro P."/>
            <person name="Sazanova A."/>
            <person name="Kuznetsova I."/>
            <person name="Belimov A."/>
            <person name="Yakubov V."/>
            <person name="Chirak E."/>
            <person name="Afonin A."/>
            <person name="Gogolev Y."/>
            <person name="Andronov E."/>
            <person name="Tikhonovich I."/>
        </authorList>
    </citation>
    <scope>NUCLEOTIDE SEQUENCE [LARGE SCALE GENOMIC DNA]</scope>
    <source>
        <strain evidence="2">581</strain>
    </source>
</reference>
<dbReference type="NCBIfam" id="TIGR03809">
    <property type="entry name" value="TIGR03809 family protein"/>
    <property type="match status" value="1"/>
</dbReference>
<evidence type="ECO:0000313" key="1">
    <source>
        <dbReference type="EMBL" id="QND75288.1"/>
    </source>
</evidence>
<accession>A0A7G6U8F6</accession>
<proteinExistence type="predicted"/>
<name>A0A7G6U8F6_9BRAD</name>
<dbReference type="AlphaFoldDB" id="A0A7G6U8F6"/>
<dbReference type="EMBL" id="CP050292">
    <property type="protein sequence ID" value="QND75288.1"/>
    <property type="molecule type" value="Genomic_DNA"/>
</dbReference>
<protein>
    <submittedName>
        <fullName evidence="1">TIGR03809 family protein</fullName>
    </submittedName>
</protein>
<dbReference type="InterPro" id="IPR022268">
    <property type="entry name" value="CHP03809"/>
</dbReference>
<gene>
    <name evidence="1" type="ORF">HB776_04135</name>
</gene>
<dbReference type="Proteomes" id="UP000515291">
    <property type="component" value="Chromosome"/>
</dbReference>
<sequence>MSSHLNFPYPHAGIGRPLAQRWCALAESRLDYLTELFESGRWRRFHSEAEFLDNIQEAKDAVERWRLMVEGETAAVRRVLSSEGVIYRAPRASEPPRPAAIAAPAIAAPAVAPLQPDIEPVAEAASPVLIPIETLLRQAPPRQATVTPADLDWQKALDPLVISARYPMLRTAL</sequence>
<dbReference type="KEGG" id="trb:HB776_04135"/>
<evidence type="ECO:0000313" key="2">
    <source>
        <dbReference type="Proteomes" id="UP000515291"/>
    </source>
</evidence>